<gene>
    <name evidence="1" type="ORF">PR048_010754</name>
</gene>
<comment type="caution">
    <text evidence="1">The sequence shown here is derived from an EMBL/GenBank/DDBJ whole genome shotgun (WGS) entry which is preliminary data.</text>
</comment>
<reference evidence="1 2" key="1">
    <citation type="submission" date="2023-02" db="EMBL/GenBank/DDBJ databases">
        <title>LHISI_Scaffold_Assembly.</title>
        <authorList>
            <person name="Stuart O.P."/>
            <person name="Cleave R."/>
            <person name="Magrath M.J.L."/>
            <person name="Mikheyev A.S."/>
        </authorList>
    </citation>
    <scope>NUCLEOTIDE SEQUENCE [LARGE SCALE GENOMIC DNA]</scope>
    <source>
        <strain evidence="1">Daus_M_001</strain>
        <tissue evidence="1">Leg muscle</tissue>
    </source>
</reference>
<dbReference type="Proteomes" id="UP001159363">
    <property type="component" value="Chromosome 3"/>
</dbReference>
<protein>
    <submittedName>
        <fullName evidence="1">Uncharacterized protein</fullName>
    </submittedName>
</protein>
<evidence type="ECO:0000313" key="2">
    <source>
        <dbReference type="Proteomes" id="UP001159363"/>
    </source>
</evidence>
<accession>A0ABQ9I3K5</accession>
<keyword evidence="2" id="KW-1185">Reference proteome</keyword>
<sequence length="94" mass="11059">MLQKYNHLFGNCCSDPLLIHRKGIRKSLREITVEKYNEAIVKNVKLFPGKSLCTNCWTRISDLSCATDIWTNVCHFKKNRESIKQPRKIIVYIF</sequence>
<evidence type="ECO:0000313" key="1">
    <source>
        <dbReference type="EMBL" id="KAJ8891239.1"/>
    </source>
</evidence>
<dbReference type="EMBL" id="JARBHB010000003">
    <property type="protein sequence ID" value="KAJ8891239.1"/>
    <property type="molecule type" value="Genomic_DNA"/>
</dbReference>
<organism evidence="1 2">
    <name type="scientific">Dryococelus australis</name>
    <dbReference type="NCBI Taxonomy" id="614101"/>
    <lineage>
        <taxon>Eukaryota</taxon>
        <taxon>Metazoa</taxon>
        <taxon>Ecdysozoa</taxon>
        <taxon>Arthropoda</taxon>
        <taxon>Hexapoda</taxon>
        <taxon>Insecta</taxon>
        <taxon>Pterygota</taxon>
        <taxon>Neoptera</taxon>
        <taxon>Polyneoptera</taxon>
        <taxon>Phasmatodea</taxon>
        <taxon>Verophasmatodea</taxon>
        <taxon>Anareolatae</taxon>
        <taxon>Phasmatidae</taxon>
        <taxon>Eurycanthinae</taxon>
        <taxon>Dryococelus</taxon>
    </lineage>
</organism>
<proteinExistence type="predicted"/>
<name>A0ABQ9I3K5_9NEOP</name>